<gene>
    <name evidence="5" type="ORF">GCM10009755_20120</name>
</gene>
<keyword evidence="4" id="KW-0479">Metal-binding</keyword>
<organism evidence="5 6">
    <name type="scientific">Brevibacterium samyangense</name>
    <dbReference type="NCBI Taxonomy" id="366888"/>
    <lineage>
        <taxon>Bacteria</taxon>
        <taxon>Bacillati</taxon>
        <taxon>Actinomycetota</taxon>
        <taxon>Actinomycetes</taxon>
        <taxon>Micrococcales</taxon>
        <taxon>Brevibacteriaceae</taxon>
        <taxon>Brevibacterium</taxon>
    </lineage>
</organism>
<sequence length="296" mass="30332">MTHPTVSDVVRACDALWPPEYAESWDTVGLAVGDPTAEVRRILVALDPVDADLDEAIAGGYDFLLTHHPLLLRGVTSVHAGTLKGGAVHALVRAGVAAFNAHTNADSAVGGVSDALADVLDLQDRRPLVGTPGAPEGTGLGRVTTVPAGASATVLSVARTLAAELPPTITGVRIAGDPEAPVSTVAVLGGAGDSLFDAVRASGAEVYVTSDLRHHPATEARDTAARGNGTPHLIDISHWAAESLWLEPAADALSAALDANGFDVGIEVSRTVSDAWTVRIDQGTERTDFTGGAGRE</sequence>
<dbReference type="InterPro" id="IPR036069">
    <property type="entry name" value="DUF34/NIF3_sf"/>
</dbReference>
<accession>A0ABP5EWE0</accession>
<evidence type="ECO:0000313" key="5">
    <source>
        <dbReference type="EMBL" id="GAA2009370.1"/>
    </source>
</evidence>
<dbReference type="SUPFAM" id="SSF102705">
    <property type="entry name" value="NIF3 (NGG1p interacting factor 3)-like"/>
    <property type="match status" value="1"/>
</dbReference>
<evidence type="ECO:0000256" key="4">
    <source>
        <dbReference type="ARBA" id="ARBA00022723"/>
    </source>
</evidence>
<dbReference type="InterPro" id="IPR002678">
    <property type="entry name" value="DUF34/NIF3"/>
</dbReference>
<comment type="similarity">
    <text evidence="1">Belongs to the GTP cyclohydrolase I type 2/NIF3 family.</text>
</comment>
<reference evidence="6" key="1">
    <citation type="journal article" date="2019" name="Int. J. Syst. Evol. Microbiol.">
        <title>The Global Catalogue of Microorganisms (GCM) 10K type strain sequencing project: providing services to taxonomists for standard genome sequencing and annotation.</title>
        <authorList>
            <consortium name="The Broad Institute Genomics Platform"/>
            <consortium name="The Broad Institute Genome Sequencing Center for Infectious Disease"/>
            <person name="Wu L."/>
            <person name="Ma J."/>
        </authorList>
    </citation>
    <scope>NUCLEOTIDE SEQUENCE [LARGE SCALE GENOMIC DNA]</scope>
    <source>
        <strain evidence="6">JCM 14546</strain>
    </source>
</reference>
<dbReference type="EMBL" id="BAAANO010000018">
    <property type="protein sequence ID" value="GAA2009370.1"/>
    <property type="molecule type" value="Genomic_DNA"/>
</dbReference>
<comment type="subunit">
    <text evidence="2">Homohexamer.</text>
</comment>
<proteinExistence type="inferred from homology"/>
<evidence type="ECO:0000313" key="6">
    <source>
        <dbReference type="Proteomes" id="UP001500755"/>
    </source>
</evidence>
<evidence type="ECO:0000256" key="1">
    <source>
        <dbReference type="ARBA" id="ARBA00006964"/>
    </source>
</evidence>
<evidence type="ECO:0000256" key="2">
    <source>
        <dbReference type="ARBA" id="ARBA00011643"/>
    </source>
</evidence>
<dbReference type="PANTHER" id="PTHR13799:SF14">
    <property type="entry name" value="GTP CYCLOHYDROLASE 1 TYPE 2 HOMOLOG"/>
    <property type="match status" value="1"/>
</dbReference>
<comment type="caution">
    <text evidence="5">The sequence shown here is derived from an EMBL/GenBank/DDBJ whole genome shotgun (WGS) entry which is preliminary data.</text>
</comment>
<dbReference type="PANTHER" id="PTHR13799">
    <property type="entry name" value="NGG1 INTERACTING FACTOR 3"/>
    <property type="match status" value="1"/>
</dbReference>
<keyword evidence="6" id="KW-1185">Reference proteome</keyword>
<protein>
    <recommendedName>
        <fullName evidence="3">GTP cyclohydrolase 1 type 2 homolog</fullName>
    </recommendedName>
</protein>
<dbReference type="Pfam" id="PF01784">
    <property type="entry name" value="DUF34_NIF3"/>
    <property type="match status" value="1"/>
</dbReference>
<dbReference type="RefSeq" id="WP_344309310.1">
    <property type="nucleotide sequence ID" value="NZ_BAAANO010000018.1"/>
</dbReference>
<dbReference type="Gene3D" id="3.40.1390.30">
    <property type="entry name" value="NIF3 (NGG1p interacting factor 3)-like"/>
    <property type="match status" value="1"/>
</dbReference>
<name>A0ABP5EWE0_9MICO</name>
<evidence type="ECO:0000256" key="3">
    <source>
        <dbReference type="ARBA" id="ARBA00022112"/>
    </source>
</evidence>
<dbReference type="Proteomes" id="UP001500755">
    <property type="component" value="Unassembled WGS sequence"/>
</dbReference>